<evidence type="ECO:0000313" key="4">
    <source>
        <dbReference type="EMBL" id="PBC27139.1"/>
    </source>
</evidence>
<evidence type="ECO:0000256" key="1">
    <source>
        <dbReference type="ARBA" id="ARBA00023157"/>
    </source>
</evidence>
<dbReference type="PANTHER" id="PTHR13802">
    <property type="entry name" value="MUCIN 4-RELATED"/>
    <property type="match status" value="1"/>
</dbReference>
<dbReference type="InterPro" id="IPR051495">
    <property type="entry name" value="Epithelial_Barrier/Signaling"/>
</dbReference>
<feature type="domain" description="NIDO" evidence="3">
    <location>
        <begin position="374"/>
        <end position="539"/>
    </location>
</feature>
<dbReference type="GO" id="GO:0007160">
    <property type="term" value="P:cell-matrix adhesion"/>
    <property type="evidence" value="ECO:0007669"/>
    <property type="project" value="InterPro"/>
</dbReference>
<feature type="region of interest" description="Disordered" evidence="2">
    <location>
        <begin position="206"/>
        <end position="253"/>
    </location>
</feature>
<dbReference type="PANTHER" id="PTHR13802:SF52">
    <property type="entry name" value="MUCIN-4"/>
    <property type="match status" value="1"/>
</dbReference>
<dbReference type="InterPro" id="IPR003886">
    <property type="entry name" value="NIDO_dom"/>
</dbReference>
<dbReference type="AlphaFoldDB" id="A0A2A3E7I7"/>
<proteinExistence type="predicted"/>
<dbReference type="Proteomes" id="UP000242457">
    <property type="component" value="Unassembled WGS sequence"/>
</dbReference>
<dbReference type="Pfam" id="PF06119">
    <property type="entry name" value="NIDO"/>
    <property type="match status" value="1"/>
</dbReference>
<gene>
    <name evidence="4" type="ORF">APICC_06986</name>
</gene>
<dbReference type="OrthoDB" id="9972657at2759"/>
<dbReference type="PROSITE" id="PS51220">
    <property type="entry name" value="NIDO"/>
    <property type="match status" value="1"/>
</dbReference>
<keyword evidence="1" id="KW-1015">Disulfide bond</keyword>
<name>A0A2A3E7I7_APICC</name>
<organism evidence="4 5">
    <name type="scientific">Apis cerana cerana</name>
    <name type="common">Oriental honeybee</name>
    <dbReference type="NCBI Taxonomy" id="94128"/>
    <lineage>
        <taxon>Eukaryota</taxon>
        <taxon>Metazoa</taxon>
        <taxon>Ecdysozoa</taxon>
        <taxon>Arthropoda</taxon>
        <taxon>Hexapoda</taxon>
        <taxon>Insecta</taxon>
        <taxon>Pterygota</taxon>
        <taxon>Neoptera</taxon>
        <taxon>Endopterygota</taxon>
        <taxon>Hymenoptera</taxon>
        <taxon>Apocrita</taxon>
        <taxon>Aculeata</taxon>
        <taxon>Apoidea</taxon>
        <taxon>Anthophila</taxon>
        <taxon>Apidae</taxon>
        <taxon>Apis</taxon>
    </lineage>
</organism>
<evidence type="ECO:0000259" key="3">
    <source>
        <dbReference type="PROSITE" id="PS51220"/>
    </source>
</evidence>
<sequence>MVPWNRSASSAEVGRLETGCNQNKLKTRSISILNNILNFLSPPTFPRSSDIKPQSTAVAQLILSSSLALPGITSLRSDNIPGIVKEYPPNLPTDFVTLPIIEPDSITIPPPKVSLTSEMTKPAHPKVPLTQARNLTNETNFSALNRIPSGVYSTESALPLRVQICRRESAVQPVSLCFLPLLPINEASAEIENVLDESTKYEKSIFQGNDENNGESSNETWNNLSEATGLNEDRSNRDKGEEEKENILTSVDDDNYEARYPNSRVRQVRCSDYVLTEERLKEIRSEFVYWFFEDDYLEEIQAWTPQTTKNFSFQLPFFGFRFNYTRVSVNGYLEFTDPPERYTYPLVFPVRRWPKENDPSFIGIFFSKCRIGEIRPTDRDRREPGVYFRIERDLRTRKDQLGVEMRERLKWDVREGTGAGAFVPKHAITVTWKNVSFIGGVDNSLYTTNTFQMVLATDEASTYAMFNYVDVEWTSHTEAGGDTVHGDGGVSAFVGFNAGNGTGSYEYEPYSQTPHIRDLTRGGWVNGFPGRHMFKIDEKIIPAICSCNCIL</sequence>
<evidence type="ECO:0000256" key="2">
    <source>
        <dbReference type="SAM" id="MobiDB-lite"/>
    </source>
</evidence>
<dbReference type="EMBL" id="KZ288357">
    <property type="protein sequence ID" value="PBC27139.1"/>
    <property type="molecule type" value="Genomic_DNA"/>
</dbReference>
<reference evidence="4 5" key="1">
    <citation type="submission" date="2014-07" db="EMBL/GenBank/DDBJ databases">
        <title>Genomic and transcriptomic analysis on Apis cerana provide comprehensive insights into honey bee biology.</title>
        <authorList>
            <person name="Diao Q."/>
            <person name="Sun L."/>
            <person name="Zheng H."/>
            <person name="Zheng H."/>
            <person name="Xu S."/>
            <person name="Wang S."/>
            <person name="Zeng Z."/>
            <person name="Hu F."/>
            <person name="Su S."/>
            <person name="Wu J."/>
        </authorList>
    </citation>
    <scope>NUCLEOTIDE SEQUENCE [LARGE SCALE GENOMIC DNA]</scope>
    <source>
        <tissue evidence="4">Pupae without intestine</tissue>
    </source>
</reference>
<dbReference type="SMART" id="SM00539">
    <property type="entry name" value="NIDO"/>
    <property type="match status" value="1"/>
</dbReference>
<accession>A0A2A3E7I7</accession>
<evidence type="ECO:0000313" key="5">
    <source>
        <dbReference type="Proteomes" id="UP000242457"/>
    </source>
</evidence>
<protein>
    <submittedName>
        <fullName evidence="4">Extracellular domain-containing protein</fullName>
    </submittedName>
</protein>
<feature type="compositionally biased region" description="Basic and acidic residues" evidence="2">
    <location>
        <begin position="231"/>
        <end position="246"/>
    </location>
</feature>
<keyword evidence="5" id="KW-1185">Reference proteome</keyword>
<feature type="compositionally biased region" description="Low complexity" evidence="2">
    <location>
        <begin position="208"/>
        <end position="219"/>
    </location>
</feature>